<dbReference type="GO" id="GO:0046872">
    <property type="term" value="F:metal ion binding"/>
    <property type="evidence" value="ECO:0007669"/>
    <property type="project" value="UniProtKB-KW"/>
</dbReference>
<evidence type="ECO:0000256" key="4">
    <source>
        <dbReference type="ARBA" id="ARBA00023002"/>
    </source>
</evidence>
<dbReference type="InterPro" id="IPR051395">
    <property type="entry name" value="Cytochrome_c_Peroxidase/MauG"/>
</dbReference>
<keyword evidence="2" id="KW-0349">Heme</keyword>
<organism evidence="7">
    <name type="scientific">hydrothermal vent metagenome</name>
    <dbReference type="NCBI Taxonomy" id="652676"/>
    <lineage>
        <taxon>unclassified sequences</taxon>
        <taxon>metagenomes</taxon>
        <taxon>ecological metagenomes</taxon>
    </lineage>
</organism>
<dbReference type="GO" id="GO:0009055">
    <property type="term" value="F:electron transfer activity"/>
    <property type="evidence" value="ECO:0007669"/>
    <property type="project" value="InterPro"/>
</dbReference>
<comment type="subcellular location">
    <subcellularLocation>
        <location evidence="1">Cell envelope</location>
    </subcellularLocation>
</comment>
<dbReference type="PANTHER" id="PTHR30600">
    <property type="entry name" value="CYTOCHROME C PEROXIDASE-RELATED"/>
    <property type="match status" value="1"/>
</dbReference>
<feature type="domain" description="Cytochrome c" evidence="6">
    <location>
        <begin position="271"/>
        <end position="435"/>
    </location>
</feature>
<name>A0A3B0ZE13_9ZZZZ</name>
<dbReference type="EMBL" id="UOFQ01000028">
    <property type="protein sequence ID" value="VAW85687.1"/>
    <property type="molecule type" value="Genomic_DNA"/>
</dbReference>
<evidence type="ECO:0000256" key="5">
    <source>
        <dbReference type="ARBA" id="ARBA00023004"/>
    </source>
</evidence>
<gene>
    <name evidence="7" type="ORF">MNBD_GAMMA17-957</name>
</gene>
<protein>
    <submittedName>
        <fullName evidence="7">Methylamine utilization protein mauG</fullName>
    </submittedName>
</protein>
<sequence length="458" mass="49659">MLAGSKSMHCYQVPFLCIILFLLVPMSAHAHEKNLPSPVSDYDFYDNGHPDKAKVALGKALFFDKILSGNRNIACATCHHGLTDTGDGLSLPIGEGARGLGVTRDTGSGSDAVIERVPRNAPPIFALGAKSMTVLFHDGRVEIDDTQTSGFRTPAGDNLPHHLENVLAAQAMFPVTSPTEMAGQLGENSIADAAANDNLAGPGGVWQQIADRLRNNPEYVMLFNQAFGINQYEITYAHAANAISAFESSAWRADNSPFDRHLRGDKKALSKAARKGMKLFYGKAGCSSCHSGKFQTDMQFHAIAMPQVGPGKGHGISGYEDFGREAVTGYESQRYHFRTPPLRNVVLTGPWGHSGAFDTLEGVVQHHLDPITSLMNYNCATEPRLPSRDDLNRHDCYVMNSPDLVAAIGEANELGKTRLSRKKIGHLMAFLHSLTDPDSLDLRQDIPRSVPSGLPLAD</sequence>
<evidence type="ECO:0000259" key="6">
    <source>
        <dbReference type="PROSITE" id="PS51007"/>
    </source>
</evidence>
<dbReference type="AlphaFoldDB" id="A0A3B0ZE13"/>
<dbReference type="Gene3D" id="1.10.760.10">
    <property type="entry name" value="Cytochrome c-like domain"/>
    <property type="match status" value="2"/>
</dbReference>
<keyword evidence="5" id="KW-0408">Iron</keyword>
<proteinExistence type="predicted"/>
<dbReference type="GO" id="GO:0004130">
    <property type="term" value="F:cytochrome-c peroxidase activity"/>
    <property type="evidence" value="ECO:0007669"/>
    <property type="project" value="TreeGrafter"/>
</dbReference>
<evidence type="ECO:0000256" key="3">
    <source>
        <dbReference type="ARBA" id="ARBA00022723"/>
    </source>
</evidence>
<keyword evidence="3" id="KW-0479">Metal-binding</keyword>
<dbReference type="Pfam" id="PF03150">
    <property type="entry name" value="CCP_MauG"/>
    <property type="match status" value="1"/>
</dbReference>
<dbReference type="SUPFAM" id="SSF46626">
    <property type="entry name" value="Cytochrome c"/>
    <property type="match status" value="2"/>
</dbReference>
<evidence type="ECO:0000313" key="7">
    <source>
        <dbReference type="EMBL" id="VAW85687.1"/>
    </source>
</evidence>
<dbReference type="InterPro" id="IPR036909">
    <property type="entry name" value="Cyt_c-like_dom_sf"/>
</dbReference>
<dbReference type="InterPro" id="IPR004852">
    <property type="entry name" value="Di-haem_cyt_c_peroxidsae"/>
</dbReference>
<evidence type="ECO:0000256" key="1">
    <source>
        <dbReference type="ARBA" id="ARBA00004196"/>
    </source>
</evidence>
<dbReference type="InterPro" id="IPR009056">
    <property type="entry name" value="Cyt_c-like_dom"/>
</dbReference>
<dbReference type="GO" id="GO:0020037">
    <property type="term" value="F:heme binding"/>
    <property type="evidence" value="ECO:0007669"/>
    <property type="project" value="InterPro"/>
</dbReference>
<dbReference type="PROSITE" id="PS51007">
    <property type="entry name" value="CYTC"/>
    <property type="match status" value="1"/>
</dbReference>
<evidence type="ECO:0000256" key="2">
    <source>
        <dbReference type="ARBA" id="ARBA00022617"/>
    </source>
</evidence>
<accession>A0A3B0ZE13</accession>
<dbReference type="GO" id="GO:0030313">
    <property type="term" value="C:cell envelope"/>
    <property type="evidence" value="ECO:0007669"/>
    <property type="project" value="UniProtKB-SubCell"/>
</dbReference>
<reference evidence="7" key="1">
    <citation type="submission" date="2018-06" db="EMBL/GenBank/DDBJ databases">
        <authorList>
            <person name="Zhirakovskaya E."/>
        </authorList>
    </citation>
    <scope>NUCLEOTIDE SEQUENCE</scope>
</reference>
<keyword evidence="4" id="KW-0560">Oxidoreductase</keyword>